<protein>
    <submittedName>
        <fullName evidence="1">Uncharacterized protein</fullName>
    </submittedName>
</protein>
<dbReference type="EMBL" id="JACJLA010000032">
    <property type="protein sequence ID" value="MBM6913676.1"/>
    <property type="molecule type" value="Genomic_DNA"/>
</dbReference>
<gene>
    <name evidence="1" type="ORF">H6A01_10205</name>
</gene>
<comment type="caution">
    <text evidence="1">The sequence shown here is derived from an EMBL/GenBank/DDBJ whole genome shotgun (WGS) entry which is preliminary data.</text>
</comment>
<keyword evidence="2" id="KW-1185">Reference proteome</keyword>
<dbReference type="Proteomes" id="UP000707138">
    <property type="component" value="Unassembled WGS sequence"/>
</dbReference>
<reference evidence="1 2" key="1">
    <citation type="journal article" date="2021" name="Sci. Rep.">
        <title>The distribution of antibiotic resistance genes in chicken gut microbiota commensals.</title>
        <authorList>
            <person name="Juricova H."/>
            <person name="Matiasovicova J."/>
            <person name="Kubasova T."/>
            <person name="Cejkova D."/>
            <person name="Rychlik I."/>
        </authorList>
    </citation>
    <scope>NUCLEOTIDE SEQUENCE [LARGE SCALE GENOMIC DNA]</scope>
    <source>
        <strain evidence="1 2">An537</strain>
    </source>
</reference>
<evidence type="ECO:0000313" key="2">
    <source>
        <dbReference type="Proteomes" id="UP000707138"/>
    </source>
</evidence>
<accession>A0ABS2GHN3</accession>
<organism evidence="1 2">
    <name type="scientific">Veillonella magna</name>
    <dbReference type="NCBI Taxonomy" id="464322"/>
    <lineage>
        <taxon>Bacteria</taxon>
        <taxon>Bacillati</taxon>
        <taxon>Bacillota</taxon>
        <taxon>Negativicutes</taxon>
        <taxon>Veillonellales</taxon>
        <taxon>Veillonellaceae</taxon>
        <taxon>Veillonella</taxon>
    </lineage>
</organism>
<name>A0ABS2GHN3_9FIRM</name>
<evidence type="ECO:0000313" key="1">
    <source>
        <dbReference type="EMBL" id="MBM6913676.1"/>
    </source>
</evidence>
<sequence length="223" mass="26238">MGKKHYDGHCDEHYDKLLCFFTAAEARFSLLDWQLIEQGLAERTLCGALMNRLNEIICFDGQSYNLAPETVADVEYNRRWKSQLDGDDGDNKKRIVVERKENRRKHKGYIFTDIIVHKRKSTCNEIAIEVKKIGNSDHITRREKKGIHSDRERLKNLTSQDGDYKYKMEILCIFHPWDIQVNSFGITHEFYKYGEFLDKEVVIYTVKKERESTKAEGIHALML</sequence>
<dbReference type="RefSeq" id="WP_205088523.1">
    <property type="nucleotide sequence ID" value="NZ_JACJLA010000032.1"/>
</dbReference>
<proteinExistence type="predicted"/>